<organism evidence="2 3">
    <name type="scientific">Bradyrhizobium lablabi</name>
    <dbReference type="NCBI Taxonomy" id="722472"/>
    <lineage>
        <taxon>Bacteria</taxon>
        <taxon>Pseudomonadati</taxon>
        <taxon>Pseudomonadota</taxon>
        <taxon>Alphaproteobacteria</taxon>
        <taxon>Hyphomicrobiales</taxon>
        <taxon>Nitrobacteraceae</taxon>
        <taxon>Bradyrhizobium</taxon>
    </lineage>
</organism>
<evidence type="ECO:0000313" key="3">
    <source>
        <dbReference type="Proteomes" id="UP000189935"/>
    </source>
</evidence>
<dbReference type="Proteomes" id="UP000189935">
    <property type="component" value="Chromosome I"/>
</dbReference>
<feature type="compositionally biased region" description="Polar residues" evidence="1">
    <location>
        <begin position="1"/>
        <end position="12"/>
    </location>
</feature>
<name>A0A1M6V1M9_9BRAD</name>
<dbReference type="AlphaFoldDB" id="A0A1M6V1M9"/>
<feature type="region of interest" description="Disordered" evidence="1">
    <location>
        <begin position="1"/>
        <end position="26"/>
    </location>
</feature>
<reference evidence="2 3" key="1">
    <citation type="submission" date="2016-11" db="EMBL/GenBank/DDBJ databases">
        <authorList>
            <person name="Jaros S."/>
            <person name="Januszkiewicz K."/>
            <person name="Wedrychowicz H."/>
        </authorList>
    </citation>
    <scope>NUCLEOTIDE SEQUENCE [LARGE SCALE GENOMIC DNA]</scope>
    <source>
        <strain evidence="2 3">GAS499</strain>
    </source>
</reference>
<accession>A0A1M6V1M9</accession>
<gene>
    <name evidence="2" type="ORF">SAMN05444159_4101</name>
</gene>
<sequence length="125" mass="13569">MSETPPDSSSWKPSEGSDDPPAWDQDEADGLVGLYVLVGITHLNVGGETVISQTQYHGRIVSADPKAGFKVECEGKWKGQLMGLPPDINVFTAARPGQYRLRSTEEIVENPDLLATWSVKGRVTS</sequence>
<proteinExistence type="predicted"/>
<evidence type="ECO:0000313" key="2">
    <source>
        <dbReference type="EMBL" id="SHK75338.1"/>
    </source>
</evidence>
<evidence type="ECO:0000256" key="1">
    <source>
        <dbReference type="SAM" id="MobiDB-lite"/>
    </source>
</evidence>
<protein>
    <submittedName>
        <fullName evidence="2">Uncharacterized protein</fullName>
    </submittedName>
</protein>
<dbReference type="EMBL" id="LT670844">
    <property type="protein sequence ID" value="SHK75338.1"/>
    <property type="molecule type" value="Genomic_DNA"/>
</dbReference>